<feature type="region of interest" description="Disordered" evidence="1">
    <location>
        <begin position="1"/>
        <end position="82"/>
    </location>
</feature>
<organism evidence="2 3">
    <name type="scientific">Bradyrhizobium iriomotense</name>
    <dbReference type="NCBI Taxonomy" id="441950"/>
    <lineage>
        <taxon>Bacteria</taxon>
        <taxon>Pseudomonadati</taxon>
        <taxon>Pseudomonadota</taxon>
        <taxon>Alphaproteobacteria</taxon>
        <taxon>Hyphomicrobiales</taxon>
        <taxon>Nitrobacteraceae</taxon>
        <taxon>Bradyrhizobium</taxon>
    </lineage>
</organism>
<name>A0ABQ6B209_9BRAD</name>
<feature type="compositionally biased region" description="Basic and acidic residues" evidence="1">
    <location>
        <begin position="41"/>
        <end position="72"/>
    </location>
</feature>
<sequence>MSGFREPGFADRQKAAQDARKNLLNKFKSQPGPDDPAVAARRAEREAVAAKRAEIKSAREAEKAEQKRREEEAAATEAARIAREAEEAATRLAELEAEQKAKRDARYAARKAKGKRK</sequence>
<protein>
    <submittedName>
        <fullName evidence="2">Uncharacterized protein</fullName>
    </submittedName>
</protein>
<dbReference type="Pfam" id="PF20089">
    <property type="entry name" value="DUF6481"/>
    <property type="match status" value="1"/>
</dbReference>
<feature type="region of interest" description="Disordered" evidence="1">
    <location>
        <begin position="97"/>
        <end position="117"/>
    </location>
</feature>
<gene>
    <name evidence="2" type="ORF">GCM10007857_50820</name>
</gene>
<comment type="caution">
    <text evidence="2">The sequence shown here is derived from an EMBL/GenBank/DDBJ whole genome shotgun (WGS) entry which is preliminary data.</text>
</comment>
<dbReference type="EMBL" id="BSOW01000018">
    <property type="protein sequence ID" value="GLR88370.1"/>
    <property type="molecule type" value="Genomic_DNA"/>
</dbReference>
<feature type="compositionally biased region" description="Basic and acidic residues" evidence="1">
    <location>
        <begin position="8"/>
        <end position="21"/>
    </location>
</feature>
<dbReference type="RefSeq" id="WP_284269769.1">
    <property type="nucleotide sequence ID" value="NZ_BSOW01000018.1"/>
</dbReference>
<feature type="compositionally biased region" description="Basic and acidic residues" evidence="1">
    <location>
        <begin position="97"/>
        <end position="107"/>
    </location>
</feature>
<evidence type="ECO:0000313" key="2">
    <source>
        <dbReference type="EMBL" id="GLR88370.1"/>
    </source>
</evidence>
<reference evidence="3" key="1">
    <citation type="journal article" date="2019" name="Int. J. Syst. Evol. Microbiol.">
        <title>The Global Catalogue of Microorganisms (GCM) 10K type strain sequencing project: providing services to taxonomists for standard genome sequencing and annotation.</title>
        <authorList>
            <consortium name="The Broad Institute Genomics Platform"/>
            <consortium name="The Broad Institute Genome Sequencing Center for Infectious Disease"/>
            <person name="Wu L."/>
            <person name="Ma J."/>
        </authorList>
    </citation>
    <scope>NUCLEOTIDE SEQUENCE [LARGE SCALE GENOMIC DNA]</scope>
    <source>
        <strain evidence="3">NBRC 102520</strain>
    </source>
</reference>
<evidence type="ECO:0000313" key="3">
    <source>
        <dbReference type="Proteomes" id="UP001156905"/>
    </source>
</evidence>
<accession>A0ABQ6B209</accession>
<feature type="compositionally biased region" description="Basic residues" evidence="1">
    <location>
        <begin position="108"/>
        <end position="117"/>
    </location>
</feature>
<dbReference type="Proteomes" id="UP001156905">
    <property type="component" value="Unassembled WGS sequence"/>
</dbReference>
<evidence type="ECO:0000256" key="1">
    <source>
        <dbReference type="SAM" id="MobiDB-lite"/>
    </source>
</evidence>
<dbReference type="InterPro" id="IPR045510">
    <property type="entry name" value="DUF6481"/>
</dbReference>
<keyword evidence="3" id="KW-1185">Reference proteome</keyword>
<proteinExistence type="predicted"/>